<dbReference type="OrthoDB" id="9796999at2"/>
<organism evidence="1 2">
    <name type="scientific">Exiguobacterium indicum</name>
    <dbReference type="NCBI Taxonomy" id="296995"/>
    <lineage>
        <taxon>Bacteria</taxon>
        <taxon>Bacillati</taxon>
        <taxon>Bacillota</taxon>
        <taxon>Bacilli</taxon>
        <taxon>Bacillales</taxon>
        <taxon>Bacillales Family XII. Incertae Sedis</taxon>
        <taxon>Exiguobacterium</taxon>
    </lineage>
</organism>
<sequence>MEITNVFRFTDRDGFRQWLTNHADHATFCWVILSRKQAGDGLLYLDAVEEALCFGWIDGIAKKTEDGELAQRFTPRRKNSNWTELNKERVRRLERLGLMQPSGRQVLPDMRADAFVIDDTIQARLQEDPVVYEQFNDFPELYRRIRIDTIQSVRKDPVLYEKRLQTLIEKTKRNQMYGQWNDGGRLLLEDVPETESEDSRSDR</sequence>
<evidence type="ECO:0000313" key="2">
    <source>
        <dbReference type="Proteomes" id="UP000053797"/>
    </source>
</evidence>
<dbReference type="AlphaFoldDB" id="A0A0V8GCD3"/>
<gene>
    <name evidence="1" type="ORF">AS033_14235</name>
</gene>
<dbReference type="EMBL" id="LNQL01000006">
    <property type="protein sequence ID" value="KSU47818.1"/>
    <property type="molecule type" value="Genomic_DNA"/>
</dbReference>
<dbReference type="RefSeq" id="WP_058265838.1">
    <property type="nucleotide sequence ID" value="NZ_LNQL01000006.1"/>
</dbReference>
<evidence type="ECO:0000313" key="1">
    <source>
        <dbReference type="EMBL" id="KSU47818.1"/>
    </source>
</evidence>
<proteinExistence type="predicted"/>
<comment type="caution">
    <text evidence="1">The sequence shown here is derived from an EMBL/GenBank/DDBJ whole genome shotgun (WGS) entry which is preliminary data.</text>
</comment>
<dbReference type="Proteomes" id="UP000053797">
    <property type="component" value="Unassembled WGS sequence"/>
</dbReference>
<name>A0A0V8GCD3_9BACL</name>
<dbReference type="Pfam" id="PF13376">
    <property type="entry name" value="OmdA"/>
    <property type="match status" value="1"/>
</dbReference>
<protein>
    <submittedName>
        <fullName evidence="1">Thymidylate synthase</fullName>
    </submittedName>
</protein>
<accession>A0A0V8GCD3</accession>
<reference evidence="1 2" key="1">
    <citation type="journal article" date="2015" name="Int. J. Syst. Evol. Microbiol.">
        <title>Exiguobacterium enclense sp. nov., isolated from sediment.</title>
        <authorList>
            <person name="Dastager S.G."/>
            <person name="Mawlankar R."/>
            <person name="Sonalkar V.V."/>
            <person name="Thorat M.N."/>
            <person name="Mual P."/>
            <person name="Verma A."/>
            <person name="Krishnamurthi S."/>
            <person name="Tang S.K."/>
            <person name="Li W.J."/>
        </authorList>
    </citation>
    <scope>NUCLEOTIDE SEQUENCE [LARGE SCALE GENOMIC DNA]</scope>
    <source>
        <strain evidence="1 2">NIO-1109</strain>
    </source>
</reference>